<dbReference type="Gene3D" id="3.40.30.10">
    <property type="entry name" value="Glutaredoxin"/>
    <property type="match status" value="1"/>
</dbReference>
<dbReference type="NCBIfam" id="TIGR00412">
    <property type="entry name" value="redox_disulf_2"/>
    <property type="match status" value="1"/>
</dbReference>
<dbReference type="Pfam" id="PF13192">
    <property type="entry name" value="Thioredoxin_3"/>
    <property type="match status" value="1"/>
</dbReference>
<keyword evidence="3" id="KW-1185">Reference proteome</keyword>
<evidence type="ECO:0000313" key="2">
    <source>
        <dbReference type="EMBL" id="MFC3680362.1"/>
    </source>
</evidence>
<protein>
    <submittedName>
        <fullName evidence="2">Thioredoxin family protein</fullName>
    </submittedName>
</protein>
<evidence type="ECO:0000259" key="1">
    <source>
        <dbReference type="Pfam" id="PF13192"/>
    </source>
</evidence>
<dbReference type="PANTHER" id="PTHR36450:SF1">
    <property type="entry name" value="THIOREDOXIN"/>
    <property type="match status" value="1"/>
</dbReference>
<accession>A0ABV7VU22</accession>
<dbReference type="InterPro" id="IPR036249">
    <property type="entry name" value="Thioredoxin-like_sf"/>
</dbReference>
<dbReference type="InterPro" id="IPR012336">
    <property type="entry name" value="Thioredoxin-like_fold"/>
</dbReference>
<feature type="domain" description="Thioredoxin-like fold" evidence="1">
    <location>
        <begin position="4"/>
        <end position="78"/>
    </location>
</feature>
<sequence length="78" mass="8253">MMKQINVYGSGCKNCVTTAERLEQVAKELGLAVSVTKVTDLEAIMTAGVMSTPAVGVDGVLKHSGSVPTEEQIKKMLE</sequence>
<dbReference type="SUPFAM" id="SSF52833">
    <property type="entry name" value="Thioredoxin-like"/>
    <property type="match status" value="1"/>
</dbReference>
<proteinExistence type="predicted"/>
<comment type="caution">
    <text evidence="2">The sequence shown here is derived from an EMBL/GenBank/DDBJ whole genome shotgun (WGS) entry which is preliminary data.</text>
</comment>
<evidence type="ECO:0000313" key="3">
    <source>
        <dbReference type="Proteomes" id="UP001595722"/>
    </source>
</evidence>
<reference evidence="3" key="1">
    <citation type="journal article" date="2019" name="Int. J. Syst. Evol. Microbiol.">
        <title>The Global Catalogue of Microorganisms (GCM) 10K type strain sequencing project: providing services to taxonomists for standard genome sequencing and annotation.</title>
        <authorList>
            <consortium name="The Broad Institute Genomics Platform"/>
            <consortium name="The Broad Institute Genome Sequencing Center for Infectious Disease"/>
            <person name="Wu L."/>
            <person name="Ma J."/>
        </authorList>
    </citation>
    <scope>NUCLEOTIDE SEQUENCE [LARGE SCALE GENOMIC DNA]</scope>
    <source>
        <strain evidence="3">KCTC 42424</strain>
    </source>
</reference>
<dbReference type="Proteomes" id="UP001595722">
    <property type="component" value="Unassembled WGS sequence"/>
</dbReference>
<dbReference type="PANTHER" id="PTHR36450">
    <property type="entry name" value="THIOREDOXIN"/>
    <property type="match status" value="1"/>
</dbReference>
<dbReference type="InterPro" id="IPR005243">
    <property type="entry name" value="THIRX-like_proc"/>
</dbReference>
<name>A0ABV7VU22_9GAMM</name>
<gene>
    <name evidence="2" type="ORF">ACFOMG_09665</name>
</gene>
<dbReference type="PIRSF" id="PIRSF037031">
    <property type="entry name" value="Redox_disulphide_2"/>
    <property type="match status" value="1"/>
</dbReference>
<organism evidence="2 3">
    <name type="scientific">Bacterioplanoides pacificum</name>
    <dbReference type="NCBI Taxonomy" id="1171596"/>
    <lineage>
        <taxon>Bacteria</taxon>
        <taxon>Pseudomonadati</taxon>
        <taxon>Pseudomonadota</taxon>
        <taxon>Gammaproteobacteria</taxon>
        <taxon>Oceanospirillales</taxon>
        <taxon>Oceanospirillaceae</taxon>
        <taxon>Bacterioplanoides</taxon>
    </lineage>
</organism>
<dbReference type="EMBL" id="JBHRYB010000007">
    <property type="protein sequence ID" value="MFC3680362.1"/>
    <property type="molecule type" value="Genomic_DNA"/>
</dbReference>